<reference evidence="1 2" key="1">
    <citation type="journal article" date="2019" name="Sci. Rep.">
        <title>Orb-weaving spider Araneus ventricosus genome elucidates the spidroin gene catalogue.</title>
        <authorList>
            <person name="Kono N."/>
            <person name="Nakamura H."/>
            <person name="Ohtoshi R."/>
            <person name="Moran D.A.P."/>
            <person name="Shinohara A."/>
            <person name="Yoshida Y."/>
            <person name="Fujiwara M."/>
            <person name="Mori M."/>
            <person name="Tomita M."/>
            <person name="Arakawa K."/>
        </authorList>
    </citation>
    <scope>NUCLEOTIDE SEQUENCE [LARGE SCALE GENOMIC DNA]</scope>
</reference>
<proteinExistence type="predicted"/>
<protein>
    <recommendedName>
        <fullName evidence="3">Endonuclease/exonuclease/phosphatase domain-containing protein</fullName>
    </recommendedName>
</protein>
<sequence>MSVSVNRVRQLQSLQLLLWKEFRNYSQSLRQLLFLLSPRSSSLPPNKGLLMDFSSHGSINMTTSSTSISINILKINLAWTRAASHQLQNSVVNFNSDITLMQEPYSRAEKFKAFPSPGLSSLLKPIKQQWS</sequence>
<name>A0A4Y2HCR8_ARAVE</name>
<gene>
    <name evidence="1" type="ORF">AVEN_68547_1</name>
</gene>
<dbReference type="AlphaFoldDB" id="A0A4Y2HCR8"/>
<dbReference type="Proteomes" id="UP000499080">
    <property type="component" value="Unassembled WGS sequence"/>
</dbReference>
<evidence type="ECO:0008006" key="3">
    <source>
        <dbReference type="Google" id="ProtNLM"/>
    </source>
</evidence>
<keyword evidence="2" id="KW-1185">Reference proteome</keyword>
<evidence type="ECO:0000313" key="1">
    <source>
        <dbReference type="EMBL" id="GBM63095.1"/>
    </source>
</evidence>
<organism evidence="1 2">
    <name type="scientific">Araneus ventricosus</name>
    <name type="common">Orbweaver spider</name>
    <name type="synonym">Epeira ventricosa</name>
    <dbReference type="NCBI Taxonomy" id="182803"/>
    <lineage>
        <taxon>Eukaryota</taxon>
        <taxon>Metazoa</taxon>
        <taxon>Ecdysozoa</taxon>
        <taxon>Arthropoda</taxon>
        <taxon>Chelicerata</taxon>
        <taxon>Arachnida</taxon>
        <taxon>Araneae</taxon>
        <taxon>Araneomorphae</taxon>
        <taxon>Entelegynae</taxon>
        <taxon>Araneoidea</taxon>
        <taxon>Araneidae</taxon>
        <taxon>Araneus</taxon>
    </lineage>
</organism>
<comment type="caution">
    <text evidence="1">The sequence shown here is derived from an EMBL/GenBank/DDBJ whole genome shotgun (WGS) entry which is preliminary data.</text>
</comment>
<accession>A0A4Y2HCR8</accession>
<dbReference type="EMBL" id="BGPR01001851">
    <property type="protein sequence ID" value="GBM63095.1"/>
    <property type="molecule type" value="Genomic_DNA"/>
</dbReference>
<evidence type="ECO:0000313" key="2">
    <source>
        <dbReference type="Proteomes" id="UP000499080"/>
    </source>
</evidence>